<comment type="caution">
    <text evidence="1">The sequence shown here is derived from an EMBL/GenBank/DDBJ whole genome shotgun (WGS) entry which is preliminary data.</text>
</comment>
<evidence type="ECO:0000313" key="2">
    <source>
        <dbReference type="Proteomes" id="UP000789366"/>
    </source>
</evidence>
<protein>
    <submittedName>
        <fullName evidence="1">4847_t:CDS:1</fullName>
    </submittedName>
</protein>
<gene>
    <name evidence="1" type="ORF">SPELUC_LOCUS16160</name>
</gene>
<proteinExistence type="predicted"/>
<organism evidence="1 2">
    <name type="scientific">Cetraspora pellucida</name>
    <dbReference type="NCBI Taxonomy" id="1433469"/>
    <lineage>
        <taxon>Eukaryota</taxon>
        <taxon>Fungi</taxon>
        <taxon>Fungi incertae sedis</taxon>
        <taxon>Mucoromycota</taxon>
        <taxon>Glomeromycotina</taxon>
        <taxon>Glomeromycetes</taxon>
        <taxon>Diversisporales</taxon>
        <taxon>Gigasporaceae</taxon>
        <taxon>Cetraspora</taxon>
    </lineage>
</organism>
<reference evidence="1" key="1">
    <citation type="submission" date="2021-06" db="EMBL/GenBank/DDBJ databases">
        <authorList>
            <person name="Kallberg Y."/>
            <person name="Tangrot J."/>
            <person name="Rosling A."/>
        </authorList>
    </citation>
    <scope>NUCLEOTIDE SEQUENCE</scope>
    <source>
        <strain evidence="1">28 12/20/2015</strain>
    </source>
</reference>
<keyword evidence="2" id="KW-1185">Reference proteome</keyword>
<sequence>MTLREINNRQSLIRKYNQTTPKINRVELIATRKIIAYILIYLIQWTPVMIYIAGKTVNYDKIWINAIAFATINFGGIGNMITYIINEKWRDDYKSKIAGISSLFSPKFKFTCNQTSQSQITIEEVVIVEVKQNPIPIPPLDSVVGV</sequence>
<feature type="non-terminal residue" evidence="1">
    <location>
        <position position="146"/>
    </location>
</feature>
<name>A0ACA9R4V0_9GLOM</name>
<dbReference type="Proteomes" id="UP000789366">
    <property type="component" value="Unassembled WGS sequence"/>
</dbReference>
<accession>A0ACA9R4V0</accession>
<dbReference type="EMBL" id="CAJVPW010058008">
    <property type="protein sequence ID" value="CAG8777427.1"/>
    <property type="molecule type" value="Genomic_DNA"/>
</dbReference>
<evidence type="ECO:0000313" key="1">
    <source>
        <dbReference type="EMBL" id="CAG8777427.1"/>
    </source>
</evidence>